<dbReference type="InterPro" id="IPR018534">
    <property type="entry name" value="Tet_reg_excision_RteC"/>
</dbReference>
<name>A0AAE3LKF8_9BACT</name>
<proteinExistence type="predicted"/>
<dbReference type="CDD" id="cd04301">
    <property type="entry name" value="NAT_SF"/>
    <property type="match status" value="1"/>
</dbReference>
<protein>
    <submittedName>
        <fullName evidence="2">RteC domain-containing protein</fullName>
    </submittedName>
</protein>
<gene>
    <name evidence="2" type="ORF">OD355_09900</name>
</gene>
<accession>A0AAE3LKF8</accession>
<dbReference type="Pfam" id="PF09357">
    <property type="entry name" value="RteC"/>
    <property type="match status" value="1"/>
</dbReference>
<evidence type="ECO:0000259" key="1">
    <source>
        <dbReference type="Pfam" id="PF00583"/>
    </source>
</evidence>
<feature type="domain" description="N-acetyltransferase" evidence="1">
    <location>
        <begin position="6"/>
        <end position="80"/>
    </location>
</feature>
<evidence type="ECO:0000313" key="2">
    <source>
        <dbReference type="EMBL" id="MCU7694827.1"/>
    </source>
</evidence>
<reference evidence="2" key="1">
    <citation type="submission" date="2022-10" db="EMBL/GenBank/DDBJ databases">
        <authorList>
            <person name="Kim H.S."/>
            <person name="Kim J.-S."/>
            <person name="Suh M.K."/>
            <person name="Eom M.K."/>
            <person name="Lee J.-S."/>
        </authorList>
    </citation>
    <scope>NUCLEOTIDE SEQUENCE</scope>
    <source>
        <strain evidence="2">LIP-5</strain>
    </source>
</reference>
<keyword evidence="3" id="KW-1185">Reference proteome</keyword>
<dbReference type="Pfam" id="PF00583">
    <property type="entry name" value="Acetyltransf_1"/>
    <property type="match status" value="1"/>
</dbReference>
<sequence length="149" mass="17274">MTVLKAESIYWIAFYDSIPVGYAKIKLDFTSQLIIPPKTCYLDKIYVVNKFISKEIGKELHKILMQEIIALKYQCIWLSVVGIRKISLVLERLFQITLGDLHHSFHRMKYRSGSRTAFLAQLKFFFGRIYGQGFIEVSKTNKKGSKDNG</sequence>
<dbReference type="SUPFAM" id="SSF55729">
    <property type="entry name" value="Acyl-CoA N-acyltransferases (Nat)"/>
    <property type="match status" value="1"/>
</dbReference>
<dbReference type="InterPro" id="IPR016181">
    <property type="entry name" value="Acyl_CoA_acyltransferase"/>
</dbReference>
<dbReference type="InterPro" id="IPR000182">
    <property type="entry name" value="GNAT_dom"/>
</dbReference>
<dbReference type="Proteomes" id="UP001209317">
    <property type="component" value="Unassembled WGS sequence"/>
</dbReference>
<dbReference type="RefSeq" id="WP_263038312.1">
    <property type="nucleotide sequence ID" value="NZ_JAOTPL010000014.1"/>
</dbReference>
<comment type="caution">
    <text evidence="2">The sequence shown here is derived from an EMBL/GenBank/DDBJ whole genome shotgun (WGS) entry which is preliminary data.</text>
</comment>
<evidence type="ECO:0000313" key="3">
    <source>
        <dbReference type="Proteomes" id="UP001209317"/>
    </source>
</evidence>
<dbReference type="EMBL" id="JAOTPL010000014">
    <property type="protein sequence ID" value="MCU7694827.1"/>
    <property type="molecule type" value="Genomic_DNA"/>
</dbReference>
<dbReference type="GO" id="GO:0016747">
    <property type="term" value="F:acyltransferase activity, transferring groups other than amino-acyl groups"/>
    <property type="evidence" value="ECO:0007669"/>
    <property type="project" value="InterPro"/>
</dbReference>
<dbReference type="AlphaFoldDB" id="A0AAE3LKF8"/>
<organism evidence="2 3">
    <name type="scientific">Haoranjiania flava</name>
    <dbReference type="NCBI Taxonomy" id="1856322"/>
    <lineage>
        <taxon>Bacteria</taxon>
        <taxon>Pseudomonadati</taxon>
        <taxon>Bacteroidota</taxon>
        <taxon>Chitinophagia</taxon>
        <taxon>Chitinophagales</taxon>
        <taxon>Chitinophagaceae</taxon>
        <taxon>Haoranjiania</taxon>
    </lineage>
</organism>
<dbReference type="Gene3D" id="3.40.630.30">
    <property type="match status" value="1"/>
</dbReference>